<evidence type="ECO:0000313" key="10">
    <source>
        <dbReference type="EMBL" id="SUQ25860.1"/>
    </source>
</evidence>
<evidence type="ECO:0000256" key="4">
    <source>
        <dbReference type="ARBA" id="ARBA00022741"/>
    </source>
</evidence>
<evidence type="ECO:0000259" key="9">
    <source>
        <dbReference type="Pfam" id="PF01883"/>
    </source>
</evidence>
<reference evidence="10 11" key="1">
    <citation type="submission" date="2017-08" db="EMBL/GenBank/DDBJ databases">
        <authorList>
            <person name="de Groot N.N."/>
        </authorList>
    </citation>
    <scope>NUCLEOTIDE SEQUENCE [LARGE SCALE GENOMIC DNA]</scope>
    <source>
        <strain evidence="10 11">HM2</strain>
    </source>
</reference>
<dbReference type="Gene3D" id="3.30.300.130">
    <property type="entry name" value="Fe-S cluster assembly (FSCA)"/>
    <property type="match status" value="1"/>
</dbReference>
<dbReference type="HAMAP" id="MF_02040">
    <property type="entry name" value="Mrp_NBP35"/>
    <property type="match status" value="1"/>
</dbReference>
<dbReference type="CDD" id="cd02037">
    <property type="entry name" value="Mrp_NBP35"/>
    <property type="match status" value="1"/>
</dbReference>
<dbReference type="InterPro" id="IPR034904">
    <property type="entry name" value="FSCA_dom_sf"/>
</dbReference>
<dbReference type="InterPro" id="IPR019591">
    <property type="entry name" value="Mrp/NBP35_ATP-bd"/>
</dbReference>
<dbReference type="PROSITE" id="PS01215">
    <property type="entry name" value="MRP"/>
    <property type="match status" value="1"/>
</dbReference>
<dbReference type="AlphaFoldDB" id="A0A380S8W4"/>
<evidence type="ECO:0000256" key="3">
    <source>
        <dbReference type="ARBA" id="ARBA00022723"/>
    </source>
</evidence>
<dbReference type="Gene3D" id="3.40.50.300">
    <property type="entry name" value="P-loop containing nucleotide triphosphate hydrolases"/>
    <property type="match status" value="1"/>
</dbReference>
<dbReference type="InterPro" id="IPR027417">
    <property type="entry name" value="P-loop_NTPase"/>
</dbReference>
<dbReference type="FunFam" id="3.40.50.300:FF:001119">
    <property type="entry name" value="Iron-sulfur cluster carrier protein"/>
    <property type="match status" value="1"/>
</dbReference>
<dbReference type="InterPro" id="IPR002744">
    <property type="entry name" value="MIP18-like"/>
</dbReference>
<keyword evidence="4 8" id="KW-0547">Nucleotide-binding</keyword>
<dbReference type="PANTHER" id="PTHR42961:SF2">
    <property type="entry name" value="IRON-SULFUR PROTEIN NUBPL"/>
    <property type="match status" value="1"/>
</dbReference>
<keyword evidence="7 8" id="KW-0411">Iron-sulfur</keyword>
<protein>
    <recommendedName>
        <fullName evidence="8">Iron-sulfur cluster carrier protein</fullName>
    </recommendedName>
</protein>
<gene>
    <name evidence="10" type="ORF">SAMN05661053_2655</name>
</gene>
<sequence length="375" mass="40178">MQLNEQNILSALRAVQDPDLHKNIVELNFVQNLKIEGTKVSFDLRLTTPACPIRDRFKDQCITIVKSLGASEVEVTLTSSQGRVGDDNSAAKAPQNSHIGEVAHVVAVASGKGGVGKSTVTANLAMALSLSGARVGILDADIYGPSMGLMFGIDKAPEVFEDNTIAPVEAKGGISIVSMCMFADSDKATIWRGPMVSQMIQHFIHHVRWGKLDYLLVDFPPGTGDIQLTLTQNCPMAGAVVVTTPQQVALADCQKGIAMFDNVGVPVIGIVENMSYFICDECGKHHNIFPAGGGQKIAEKWGVPLIGKVPMEPAVADCGDSGTPAVLRYPNSESAKVFMDAAEKMVRTLSVFESEGDGVLKNFNYDFEQLPVEEV</sequence>
<dbReference type="GO" id="GO:0046872">
    <property type="term" value="F:metal ion binding"/>
    <property type="evidence" value="ECO:0007669"/>
    <property type="project" value="UniProtKB-KW"/>
</dbReference>
<name>A0A380S8W4_FIBSU</name>
<evidence type="ECO:0000313" key="11">
    <source>
        <dbReference type="Proteomes" id="UP000255423"/>
    </source>
</evidence>
<keyword evidence="5 8" id="KW-0067">ATP-binding</keyword>
<feature type="binding site" evidence="8">
    <location>
        <begin position="111"/>
        <end position="118"/>
    </location>
    <ligand>
        <name>ATP</name>
        <dbReference type="ChEBI" id="CHEBI:30616"/>
    </ligand>
</feature>
<evidence type="ECO:0000256" key="6">
    <source>
        <dbReference type="ARBA" id="ARBA00023004"/>
    </source>
</evidence>
<feature type="domain" description="MIP18 family-like" evidence="9">
    <location>
        <begin position="5"/>
        <end position="75"/>
    </location>
</feature>
<comment type="function">
    <text evidence="8">Binds and transfers iron-sulfur (Fe-S) clusters to target apoproteins. Can hydrolyze ATP.</text>
</comment>
<evidence type="ECO:0000256" key="7">
    <source>
        <dbReference type="ARBA" id="ARBA00023014"/>
    </source>
</evidence>
<dbReference type="GO" id="GO:0140663">
    <property type="term" value="F:ATP-dependent FeS chaperone activity"/>
    <property type="evidence" value="ECO:0007669"/>
    <property type="project" value="InterPro"/>
</dbReference>
<dbReference type="Pfam" id="PF10609">
    <property type="entry name" value="ParA"/>
    <property type="match status" value="1"/>
</dbReference>
<evidence type="ECO:0000256" key="8">
    <source>
        <dbReference type="HAMAP-Rule" id="MF_02040"/>
    </source>
</evidence>
<comment type="similarity">
    <text evidence="2">In the C-terminal section; belongs to the Mrp/NBP35 ATP-binding proteins family.</text>
</comment>
<organism evidence="10 11">
    <name type="scientific">Fibrobacter succinogenes</name>
    <name type="common">Bacteroides succinogenes</name>
    <dbReference type="NCBI Taxonomy" id="833"/>
    <lineage>
        <taxon>Bacteria</taxon>
        <taxon>Pseudomonadati</taxon>
        <taxon>Fibrobacterota</taxon>
        <taxon>Fibrobacteria</taxon>
        <taxon>Fibrobacterales</taxon>
        <taxon>Fibrobacteraceae</taxon>
        <taxon>Fibrobacter</taxon>
    </lineage>
</organism>
<dbReference type="GO" id="GO:0005524">
    <property type="term" value="F:ATP binding"/>
    <property type="evidence" value="ECO:0007669"/>
    <property type="project" value="UniProtKB-UniRule"/>
</dbReference>
<dbReference type="GO" id="GO:0016226">
    <property type="term" value="P:iron-sulfur cluster assembly"/>
    <property type="evidence" value="ECO:0007669"/>
    <property type="project" value="InterPro"/>
</dbReference>
<evidence type="ECO:0000256" key="2">
    <source>
        <dbReference type="ARBA" id="ARBA00008205"/>
    </source>
</evidence>
<keyword evidence="6 8" id="KW-0408">Iron</keyword>
<keyword evidence="8" id="KW-0378">Hydrolase</keyword>
<evidence type="ECO:0000256" key="1">
    <source>
        <dbReference type="ARBA" id="ARBA00007352"/>
    </source>
</evidence>
<dbReference type="InterPro" id="IPR000808">
    <property type="entry name" value="Mrp-like_CS"/>
</dbReference>
<comment type="similarity">
    <text evidence="8">Belongs to the Mrp/NBP35 ATP-binding proteins family.</text>
</comment>
<dbReference type="Proteomes" id="UP000255423">
    <property type="component" value="Unassembled WGS sequence"/>
</dbReference>
<keyword evidence="3 8" id="KW-0479">Metal-binding</keyword>
<dbReference type="SUPFAM" id="SSF52540">
    <property type="entry name" value="P-loop containing nucleoside triphosphate hydrolases"/>
    <property type="match status" value="1"/>
</dbReference>
<dbReference type="InterPro" id="IPR033756">
    <property type="entry name" value="YlxH/NBP35"/>
</dbReference>
<dbReference type="Pfam" id="PF01883">
    <property type="entry name" value="FeS_assembly_P"/>
    <property type="match status" value="1"/>
</dbReference>
<dbReference type="EMBL" id="UHJL01000004">
    <property type="protein sequence ID" value="SUQ25860.1"/>
    <property type="molecule type" value="Genomic_DNA"/>
</dbReference>
<dbReference type="SUPFAM" id="SSF117916">
    <property type="entry name" value="Fe-S cluster assembly (FSCA) domain-like"/>
    <property type="match status" value="1"/>
</dbReference>
<dbReference type="InterPro" id="IPR044304">
    <property type="entry name" value="NUBPL-like"/>
</dbReference>
<dbReference type="PANTHER" id="PTHR42961">
    <property type="entry name" value="IRON-SULFUR PROTEIN NUBPL"/>
    <property type="match status" value="1"/>
</dbReference>
<accession>A0A380S8W4</accession>
<evidence type="ECO:0000256" key="5">
    <source>
        <dbReference type="ARBA" id="ARBA00022840"/>
    </source>
</evidence>
<dbReference type="RefSeq" id="WP_109573505.1">
    <property type="nucleotide sequence ID" value="NZ_UHJL01000004.1"/>
</dbReference>
<dbReference type="GO" id="GO:0051539">
    <property type="term" value="F:4 iron, 4 sulfur cluster binding"/>
    <property type="evidence" value="ECO:0007669"/>
    <property type="project" value="TreeGrafter"/>
</dbReference>
<comment type="subunit">
    <text evidence="8">Homodimer.</text>
</comment>
<comment type="similarity">
    <text evidence="1">In the N-terminal section; belongs to the MIP18 family.</text>
</comment>
<dbReference type="GO" id="GO:0016887">
    <property type="term" value="F:ATP hydrolysis activity"/>
    <property type="evidence" value="ECO:0007669"/>
    <property type="project" value="UniProtKB-UniRule"/>
</dbReference>
<proteinExistence type="inferred from homology"/>